<name>A0A132N224_9ACTN</name>
<evidence type="ECO:0000313" key="5">
    <source>
        <dbReference type="Proteomes" id="UP000070659"/>
    </source>
</evidence>
<accession>A0A132N224</accession>
<feature type="compositionally biased region" description="Basic and acidic residues" evidence="1">
    <location>
        <begin position="469"/>
        <end position="478"/>
    </location>
</feature>
<reference evidence="4" key="3">
    <citation type="submission" date="2015-04" db="EMBL/GenBank/DDBJ databases">
        <title>Physiological reanalysis, assessment of diazotrophy, and genome sequences of multiple isolates of Streptomyces thermoautotrophicus.</title>
        <authorList>
            <person name="MacKellar D.C."/>
            <person name="Lieber L."/>
            <person name="Norman J."/>
            <person name="Bolger A."/>
            <person name="Tobin C."/>
            <person name="Murray J.W."/>
            <person name="Chang R."/>
            <person name="Ford T."/>
            <person name="Nguyen P.Q."/>
            <person name="Woodward J."/>
            <person name="Permingeat H."/>
            <person name="Joshi N.S."/>
            <person name="Silver P.A."/>
            <person name="Usadel B."/>
            <person name="Rutherford A.W."/>
            <person name="Friesen M."/>
            <person name="Prell J."/>
        </authorList>
    </citation>
    <scope>NUCLEOTIDE SEQUENCE [LARGE SCALE GENOMIC DNA]</scope>
    <source>
        <strain evidence="4">H1</strain>
    </source>
</reference>
<sequence length="478" mass="51333">MNKDDDRPDEGNDESRQERERSGQPPEGQPGGQGSSGGPGSSGAQGAGGLFGVGDFNPFADPRNPFLALFGQLDPQDLGATFQQLGQMLSGQAGGPVNWELAKHIARTALASRTDRFPTQQESVEVAEAVRLAELWLDEVTTLPAGTTDAVAWTRGEWIEATLPVWRQLVEPVASRVADAMEEVVPDEVRQMAGPLLSVMRNLGGSLFGAQLGQALATLAGEVVSSTEIGLPLGPPGKAALLPANIEEFSAGLGIPADQVLLFLALREAAHHRLFAHVPWLRAHLLGAVEGYARGIRVDRTRLDEMMGQFDLHNPEALQEALLSGMFEPRQTPEQAAALARLETALALVEGWVDATVEATAGKRLPAAAALRETIRRRRASGGPAEQTFAALVGLELRPRRLRDAARLWHLLTERHGIEGRDAVWGHPDLLPTAEDLDDPESFVDRSQLDLSGLLGDAEAGDNPPPKEPPADEREPDR</sequence>
<evidence type="ECO:0000313" key="4">
    <source>
        <dbReference type="Proteomes" id="UP000070188"/>
    </source>
</evidence>
<dbReference type="Proteomes" id="UP000070659">
    <property type="component" value="Unassembled WGS sequence"/>
</dbReference>
<dbReference type="InterPro" id="IPR018766">
    <property type="entry name" value="Zinicin_2"/>
</dbReference>
<dbReference type="STRING" id="1469144.LI90_984"/>
<dbReference type="InterPro" id="IPR042271">
    <property type="entry name" value="Zinicin_2_N"/>
</dbReference>
<dbReference type="RefSeq" id="WP_066884655.1">
    <property type="nucleotide sequence ID" value="NZ_JYIJ01000016.1"/>
</dbReference>
<dbReference type="Proteomes" id="UP000070188">
    <property type="component" value="Unassembled WGS sequence"/>
</dbReference>
<proteinExistence type="predicted"/>
<feature type="compositionally biased region" description="Basic and acidic residues" evidence="1">
    <location>
        <begin position="1"/>
        <end position="22"/>
    </location>
</feature>
<dbReference type="Gene3D" id="1.20.150.30">
    <property type="entry name" value="Zincin-like metallopeptidase, N-terminal domain"/>
    <property type="match status" value="1"/>
</dbReference>
<evidence type="ECO:0000313" key="3">
    <source>
        <dbReference type="EMBL" id="KWX04189.1"/>
    </source>
</evidence>
<organism evidence="3 5">
    <name type="scientific">Carbonactinospora thermoautotrophica</name>
    <dbReference type="NCBI Taxonomy" id="1469144"/>
    <lineage>
        <taxon>Bacteria</taxon>
        <taxon>Bacillati</taxon>
        <taxon>Actinomycetota</taxon>
        <taxon>Actinomycetes</taxon>
        <taxon>Kitasatosporales</taxon>
        <taxon>Carbonactinosporaceae</taxon>
        <taxon>Carbonactinospora</taxon>
    </lineage>
</organism>
<dbReference type="OrthoDB" id="8478472at2"/>
<gene>
    <name evidence="2" type="ORF">LI90_984</name>
    <name evidence="3" type="ORF">TH66_09910</name>
</gene>
<keyword evidence="3" id="KW-0378">Hydrolase</keyword>
<dbReference type="EMBL" id="LAXD01000001">
    <property type="protein sequence ID" value="KWW99350.1"/>
    <property type="molecule type" value="Genomic_DNA"/>
</dbReference>
<comment type="caution">
    <text evidence="3">The sequence shown here is derived from an EMBL/GenBank/DDBJ whole genome shotgun (WGS) entry which is preliminary data.</text>
</comment>
<feature type="region of interest" description="Disordered" evidence="1">
    <location>
        <begin position="448"/>
        <end position="478"/>
    </location>
</feature>
<dbReference type="SUPFAM" id="SSF55486">
    <property type="entry name" value="Metalloproteases ('zincins'), catalytic domain"/>
    <property type="match status" value="1"/>
</dbReference>
<dbReference type="Pfam" id="PF10103">
    <property type="entry name" value="Zincin_2"/>
    <property type="match status" value="1"/>
</dbReference>
<feature type="region of interest" description="Disordered" evidence="1">
    <location>
        <begin position="1"/>
        <end position="56"/>
    </location>
</feature>
<protein>
    <submittedName>
        <fullName evidence="3">Hydrolase</fullName>
    </submittedName>
</protein>
<dbReference type="NCBIfam" id="TIGR03624">
    <property type="entry name" value="putative hydrolase"/>
    <property type="match status" value="1"/>
</dbReference>
<reference evidence="2" key="2">
    <citation type="submission" date="2015-04" db="EMBL/GenBank/DDBJ databases">
        <title>Physiological reanalysis, assessment of diazotrophy, and genome sequences of multiple isolates of Streptomyces thermoautotrophicus.</title>
        <authorList>
            <person name="MacKellar D.C."/>
            <person name="Lieber L."/>
            <person name="Norman J."/>
            <person name="Bolger A."/>
            <person name="Tobin C."/>
            <person name="Murray J.W."/>
            <person name="Woodward J."/>
            <person name="Friesen M."/>
            <person name="Prell J."/>
        </authorList>
    </citation>
    <scope>NUCLEOTIDE SEQUENCE [LARGE SCALE GENOMIC DNA]</scope>
    <source>
        <strain evidence="2">H1</strain>
    </source>
</reference>
<dbReference type="EMBL" id="JYIJ01000016">
    <property type="protein sequence ID" value="KWX04189.1"/>
    <property type="molecule type" value="Genomic_DNA"/>
</dbReference>
<dbReference type="PATRIC" id="fig|1469144.10.peg.1101"/>
<reference evidence="3 5" key="1">
    <citation type="submission" date="2015-02" db="EMBL/GenBank/DDBJ databases">
        <title>Physiological reanalysis, assessment of diazotrophy, and genome sequences of multiple isolates of Streptomyces thermoautotrophicus.</title>
        <authorList>
            <person name="MacKellar D.C."/>
            <person name="Lieber L."/>
            <person name="Norman J."/>
            <person name="Bolger A."/>
            <person name="Tobin C."/>
            <person name="Murray J.W."/>
            <person name="Prell J."/>
        </authorList>
    </citation>
    <scope>NUCLEOTIDE SEQUENCE [LARGE SCALE GENOMIC DNA]</scope>
    <source>
        <strain evidence="3 5">UBT1</strain>
    </source>
</reference>
<evidence type="ECO:0000256" key="1">
    <source>
        <dbReference type="SAM" id="MobiDB-lite"/>
    </source>
</evidence>
<dbReference type="GO" id="GO:0016787">
    <property type="term" value="F:hydrolase activity"/>
    <property type="evidence" value="ECO:0007669"/>
    <property type="project" value="UniProtKB-KW"/>
</dbReference>
<dbReference type="PANTHER" id="PTHR39420">
    <property type="match status" value="1"/>
</dbReference>
<evidence type="ECO:0000313" key="2">
    <source>
        <dbReference type="EMBL" id="KWW99350.1"/>
    </source>
</evidence>
<dbReference type="PANTHER" id="PTHR39420:SF2">
    <property type="entry name" value="HYDROLASE"/>
    <property type="match status" value="1"/>
</dbReference>
<keyword evidence="4" id="KW-1185">Reference proteome</keyword>
<dbReference type="AlphaFoldDB" id="A0A132N224"/>
<feature type="compositionally biased region" description="Gly residues" evidence="1">
    <location>
        <begin position="29"/>
        <end position="52"/>
    </location>
</feature>